<evidence type="ECO:0000256" key="2">
    <source>
        <dbReference type="ARBA" id="ARBA00022617"/>
    </source>
</evidence>
<evidence type="ECO:0000256" key="5">
    <source>
        <dbReference type="ARBA" id="ARBA00022989"/>
    </source>
</evidence>
<keyword evidence="2 8" id="KW-0349">Heme</keyword>
<evidence type="ECO:0000256" key="1">
    <source>
        <dbReference type="ARBA" id="ARBA00004370"/>
    </source>
</evidence>
<organism evidence="10 12">
    <name type="scientific">Heyndrickxia ginsengihumi</name>
    <dbReference type="NCBI Taxonomy" id="363870"/>
    <lineage>
        <taxon>Bacteria</taxon>
        <taxon>Bacillati</taxon>
        <taxon>Bacillota</taxon>
        <taxon>Bacilli</taxon>
        <taxon>Bacillales</taxon>
        <taxon>Bacillaceae</taxon>
        <taxon>Heyndrickxia</taxon>
    </lineage>
</organism>
<dbReference type="OrthoDB" id="9789209at2"/>
<keyword evidence="3 9" id="KW-0812">Transmembrane</keyword>
<feature type="transmembrane region" description="Helical" evidence="9">
    <location>
        <begin position="51"/>
        <end position="76"/>
    </location>
</feature>
<name>A0A0A6VH85_9BACI</name>
<evidence type="ECO:0000313" key="12">
    <source>
        <dbReference type="Proteomes" id="UP000030588"/>
    </source>
</evidence>
<keyword evidence="13" id="KW-1185">Reference proteome</keyword>
<feature type="transmembrane region" description="Helical" evidence="9">
    <location>
        <begin position="97"/>
        <end position="115"/>
    </location>
</feature>
<evidence type="ECO:0000256" key="3">
    <source>
        <dbReference type="ARBA" id="ARBA00022692"/>
    </source>
</evidence>
<evidence type="ECO:0000313" key="13">
    <source>
        <dbReference type="Proteomes" id="UP000476934"/>
    </source>
</evidence>
<dbReference type="EMBL" id="JRUN01000001">
    <property type="protein sequence ID" value="KHD86941.1"/>
    <property type="molecule type" value="Genomic_DNA"/>
</dbReference>
<evidence type="ECO:0000256" key="9">
    <source>
        <dbReference type="SAM" id="Phobius"/>
    </source>
</evidence>
<dbReference type="InterPro" id="IPR034804">
    <property type="entry name" value="SQR/QFR_C/D"/>
</dbReference>
<dbReference type="GO" id="GO:0046872">
    <property type="term" value="F:metal ion binding"/>
    <property type="evidence" value="ECO:0007669"/>
    <property type="project" value="UniProtKB-KW"/>
</dbReference>
<dbReference type="PIRSF" id="PIRSF000170">
    <property type="entry name" value="Succ_dh_cyt_b558"/>
    <property type="match status" value="1"/>
</dbReference>
<dbReference type="RefSeq" id="WP_025727761.1">
    <property type="nucleotide sequence ID" value="NZ_JAAIWK010000022.1"/>
</dbReference>
<dbReference type="Proteomes" id="UP000476934">
    <property type="component" value="Unassembled WGS sequence"/>
</dbReference>
<reference evidence="11 13" key="3">
    <citation type="submission" date="2020-03" db="EMBL/GenBank/DDBJ databases">
        <title>Bacillus aquiflavi sp. nov., isolated from yellow water of strong flavor Chinese baijiu in Yibin region of China.</title>
        <authorList>
            <person name="Xie J."/>
        </authorList>
    </citation>
    <scope>NUCLEOTIDE SEQUENCE [LARGE SCALE GENOMIC DNA]</scope>
    <source>
        <strain evidence="11 13">Gsoil 114</strain>
    </source>
</reference>
<sequence length="203" mass="23203">MAGNREFLNRRLHSLLGVVPIGLFLIVHLTVNHFAVNGAGAFNKAASFMEHLPYLLFLEIVFIYLPLLFHAIYGLYIAFTASSNVGRLGFFRNWMYLFQRISGVLVLIFLVFHIYETRIQVALGHAVDYNLMADLLSSPWMLWFYIIGTIATIFHFSNGLWSFCVSWGITQSPRSQQISSYVVLVIFILLAIVDIRAIFAFIQ</sequence>
<evidence type="ECO:0000256" key="6">
    <source>
        <dbReference type="ARBA" id="ARBA00023004"/>
    </source>
</evidence>
<reference evidence="10 12" key="1">
    <citation type="submission" date="2014-10" db="EMBL/GenBank/DDBJ databases">
        <title>Draft genome of phytase producing Bacillus ginsengihumi strain M2.11.</title>
        <authorList>
            <person name="Toymentseva A."/>
            <person name="Boulygina E.A."/>
            <person name="Kazakov S.V."/>
            <person name="Kayumov I."/>
            <person name="Suleimanova A.D."/>
            <person name="Mardanova A.M."/>
            <person name="Maria S.N."/>
            <person name="Sergey M.Y."/>
            <person name="Sharipova M.R."/>
        </authorList>
    </citation>
    <scope>NUCLEOTIDE SEQUENCE [LARGE SCALE GENOMIC DNA]</scope>
    <source>
        <strain evidence="10 12">M2.11</strain>
    </source>
</reference>
<dbReference type="Pfam" id="PF01127">
    <property type="entry name" value="Sdh_cyt"/>
    <property type="match status" value="1"/>
</dbReference>
<dbReference type="InterPro" id="IPR011138">
    <property type="entry name" value="Cytochrome_b-558"/>
</dbReference>
<keyword evidence="6 8" id="KW-0408">Iron</keyword>
<dbReference type="Proteomes" id="UP000030588">
    <property type="component" value="Unassembled WGS sequence"/>
</dbReference>
<feature type="transmembrane region" description="Helical" evidence="9">
    <location>
        <begin position="12"/>
        <end position="31"/>
    </location>
</feature>
<dbReference type="STRING" id="363870.NG54_00785"/>
<keyword evidence="5 9" id="KW-1133">Transmembrane helix</keyword>
<feature type="binding site" description="axial binding residue" evidence="8">
    <location>
        <position position="155"/>
    </location>
    <ligand>
        <name>heme</name>
        <dbReference type="ChEBI" id="CHEBI:30413"/>
    </ligand>
    <ligandPart>
        <name>Fe</name>
        <dbReference type="ChEBI" id="CHEBI:18248"/>
    </ligandPart>
</feature>
<comment type="subcellular location">
    <subcellularLocation>
        <location evidence="1">Membrane</location>
    </subcellularLocation>
</comment>
<feature type="transmembrane region" description="Helical" evidence="9">
    <location>
        <begin position="142"/>
        <end position="169"/>
    </location>
</feature>
<evidence type="ECO:0000256" key="8">
    <source>
        <dbReference type="PIRSR" id="PIRSR000170-1"/>
    </source>
</evidence>
<feature type="transmembrane region" description="Helical" evidence="9">
    <location>
        <begin position="181"/>
        <end position="202"/>
    </location>
</feature>
<dbReference type="InterPro" id="IPR016002">
    <property type="entry name" value="Succ_DH_cyt_b558_Firmicute"/>
</dbReference>
<dbReference type="EMBL" id="JAAIWK010000022">
    <property type="protein sequence ID" value="NEY20873.1"/>
    <property type="molecule type" value="Genomic_DNA"/>
</dbReference>
<dbReference type="Gene3D" id="1.20.1300.10">
    <property type="entry name" value="Fumarate reductase/succinate dehydrogenase, transmembrane subunit"/>
    <property type="match status" value="1"/>
</dbReference>
<comment type="caution">
    <text evidence="10">The sequence shown here is derived from an EMBL/GenBank/DDBJ whole genome shotgun (WGS) entry which is preliminary data.</text>
</comment>
<gene>
    <name evidence="11" type="ORF">G4D61_13015</name>
    <name evidence="10" type="ORF">NG54_00785</name>
</gene>
<evidence type="ECO:0000313" key="10">
    <source>
        <dbReference type="EMBL" id="KHD86941.1"/>
    </source>
</evidence>
<dbReference type="InterPro" id="IPR000701">
    <property type="entry name" value="SuccDH_FuR_B_TM-su"/>
</dbReference>
<evidence type="ECO:0000256" key="4">
    <source>
        <dbReference type="ARBA" id="ARBA00022723"/>
    </source>
</evidence>
<dbReference type="SUPFAM" id="SSF81343">
    <property type="entry name" value="Fumarate reductase respiratory complex transmembrane subunits"/>
    <property type="match status" value="1"/>
</dbReference>
<dbReference type="GO" id="GO:0016020">
    <property type="term" value="C:membrane"/>
    <property type="evidence" value="ECO:0007669"/>
    <property type="project" value="UniProtKB-SubCell"/>
</dbReference>
<dbReference type="CDD" id="cd03497">
    <property type="entry name" value="SQR_TypeB_1_TM"/>
    <property type="match status" value="1"/>
</dbReference>
<feature type="binding site" description="axial binding residue" evidence="8">
    <location>
        <position position="70"/>
    </location>
    <ligand>
        <name>heme</name>
        <dbReference type="ChEBI" id="CHEBI:30413"/>
    </ligand>
    <ligandPart>
        <name>Fe</name>
        <dbReference type="ChEBI" id="CHEBI:18248"/>
    </ligandPart>
</feature>
<feature type="binding site" description="axial binding residue" evidence="8">
    <location>
        <position position="28"/>
    </location>
    <ligand>
        <name>heme</name>
        <dbReference type="ChEBI" id="CHEBI:30413"/>
    </ligand>
    <ligandPart>
        <name>Fe</name>
        <dbReference type="ChEBI" id="CHEBI:18248"/>
    </ligandPart>
</feature>
<keyword evidence="7 9" id="KW-0472">Membrane</keyword>
<reference evidence="11 13" key="2">
    <citation type="submission" date="2020-02" db="EMBL/GenBank/DDBJ databases">
        <authorList>
            <person name="Feng H."/>
        </authorList>
    </citation>
    <scope>NUCLEOTIDE SEQUENCE [LARGE SCALE GENOMIC DNA]</scope>
    <source>
        <strain evidence="11 13">Gsoil 114</strain>
    </source>
</reference>
<accession>A0A0A6VH85</accession>
<keyword evidence="4 8" id="KW-0479">Metal-binding</keyword>
<evidence type="ECO:0000313" key="11">
    <source>
        <dbReference type="EMBL" id="NEY20873.1"/>
    </source>
</evidence>
<feature type="binding site" description="axial binding residue" evidence="8">
    <location>
        <position position="113"/>
    </location>
    <ligand>
        <name>heme</name>
        <dbReference type="ChEBI" id="CHEBI:30413"/>
    </ligand>
    <ligandPart>
        <name>Fe</name>
        <dbReference type="ChEBI" id="CHEBI:18248"/>
    </ligandPart>
</feature>
<dbReference type="NCBIfam" id="TIGR02046">
    <property type="entry name" value="sdhC_b558_fam"/>
    <property type="match status" value="1"/>
</dbReference>
<proteinExistence type="predicted"/>
<protein>
    <submittedName>
        <fullName evidence="10">Succinate dehydrogenase</fullName>
    </submittedName>
</protein>
<evidence type="ECO:0000256" key="7">
    <source>
        <dbReference type="ARBA" id="ARBA00023136"/>
    </source>
</evidence>
<dbReference type="AlphaFoldDB" id="A0A0A6VH85"/>